<dbReference type="AlphaFoldDB" id="A0A6A6LX62"/>
<dbReference type="InterPro" id="IPR053229">
    <property type="entry name" value="NADH-Q_oxidrdct_subunit"/>
</dbReference>
<sequence length="110" mass="12753">MNTDITASTKPEYPVIDRNPPFTKVVGNFNFLDYCRFATITGVSVTVGYLSDFEMDRDKARYKGTVDGYWRIDRPYGRFHVRLSKLRGSTHGFFPNEGEVDQYQKHGFNK</sequence>
<dbReference type="PANTHER" id="PTHR34062:SF1">
    <property type="entry name" value="NADH-UBIQUINONE OXIDOREDUCTASE 21KDA SUBUNIT N-TERMINAL DOMAIN-CONTAINING PROTEIN"/>
    <property type="match status" value="1"/>
</dbReference>
<feature type="domain" description="NADH-ubiquinone oxidoreductase 21kDa subunit N-terminal" evidence="1">
    <location>
        <begin position="11"/>
        <end position="63"/>
    </location>
</feature>
<keyword evidence="3" id="KW-1185">Reference proteome</keyword>
<dbReference type="EMBL" id="JAAGAX010000008">
    <property type="protein sequence ID" value="KAF2306050.1"/>
    <property type="molecule type" value="Genomic_DNA"/>
</dbReference>
<comment type="caution">
    <text evidence="2">The sequence shown here is derived from an EMBL/GenBank/DDBJ whole genome shotgun (WGS) entry which is preliminary data.</text>
</comment>
<protein>
    <recommendedName>
        <fullName evidence="1">NADH-ubiquinone oxidoreductase 21kDa subunit N-terminal domain-containing protein</fullName>
    </recommendedName>
</protein>
<reference evidence="2 3" key="1">
    <citation type="journal article" date="2020" name="Mol. Plant">
        <title>The Chromosome-Based Rubber Tree Genome Provides New Insights into Spurge Genome Evolution and Rubber Biosynthesis.</title>
        <authorList>
            <person name="Liu J."/>
            <person name="Shi C."/>
            <person name="Shi C.C."/>
            <person name="Li W."/>
            <person name="Zhang Q.J."/>
            <person name="Zhang Y."/>
            <person name="Li K."/>
            <person name="Lu H.F."/>
            <person name="Shi C."/>
            <person name="Zhu S.T."/>
            <person name="Xiao Z.Y."/>
            <person name="Nan H."/>
            <person name="Yue Y."/>
            <person name="Zhu X.G."/>
            <person name="Wu Y."/>
            <person name="Hong X.N."/>
            <person name="Fan G.Y."/>
            <person name="Tong Y."/>
            <person name="Zhang D."/>
            <person name="Mao C.L."/>
            <person name="Liu Y.L."/>
            <person name="Hao S.J."/>
            <person name="Liu W.Q."/>
            <person name="Lv M.Q."/>
            <person name="Zhang H.B."/>
            <person name="Liu Y."/>
            <person name="Hu-Tang G.R."/>
            <person name="Wang J.P."/>
            <person name="Wang J.H."/>
            <person name="Sun Y.H."/>
            <person name="Ni S.B."/>
            <person name="Chen W.B."/>
            <person name="Zhang X.C."/>
            <person name="Jiao Y.N."/>
            <person name="Eichler E.E."/>
            <person name="Li G.H."/>
            <person name="Liu X."/>
            <person name="Gao L.Z."/>
        </authorList>
    </citation>
    <scope>NUCLEOTIDE SEQUENCE [LARGE SCALE GENOMIC DNA]</scope>
    <source>
        <strain evidence="3">cv. GT1</strain>
        <tissue evidence="2">Leaf</tissue>
    </source>
</reference>
<evidence type="ECO:0000313" key="3">
    <source>
        <dbReference type="Proteomes" id="UP000467840"/>
    </source>
</evidence>
<evidence type="ECO:0000259" key="1">
    <source>
        <dbReference type="Pfam" id="PF10785"/>
    </source>
</evidence>
<dbReference type="InterPro" id="IPR019721">
    <property type="entry name" value="NADH-UbQ_OxRdtase_su21_N"/>
</dbReference>
<dbReference type="PANTHER" id="PTHR34062">
    <property type="entry name" value="OXIDOREDUCTASE 21 KDA SUBUNIT, PUTATIVE (AFU_ORTHOLOGUE AFUA_4G04750)-RELATED"/>
    <property type="match status" value="1"/>
</dbReference>
<proteinExistence type="predicted"/>
<name>A0A6A6LX62_HEVBR</name>
<dbReference type="Proteomes" id="UP000467840">
    <property type="component" value="Chromosome 9"/>
</dbReference>
<organism evidence="2 3">
    <name type="scientific">Hevea brasiliensis</name>
    <name type="common">Para rubber tree</name>
    <name type="synonym">Siphonia brasiliensis</name>
    <dbReference type="NCBI Taxonomy" id="3981"/>
    <lineage>
        <taxon>Eukaryota</taxon>
        <taxon>Viridiplantae</taxon>
        <taxon>Streptophyta</taxon>
        <taxon>Embryophyta</taxon>
        <taxon>Tracheophyta</taxon>
        <taxon>Spermatophyta</taxon>
        <taxon>Magnoliopsida</taxon>
        <taxon>eudicotyledons</taxon>
        <taxon>Gunneridae</taxon>
        <taxon>Pentapetalae</taxon>
        <taxon>rosids</taxon>
        <taxon>fabids</taxon>
        <taxon>Malpighiales</taxon>
        <taxon>Euphorbiaceae</taxon>
        <taxon>Crotonoideae</taxon>
        <taxon>Micrandreae</taxon>
        <taxon>Hevea</taxon>
    </lineage>
</organism>
<dbReference type="Pfam" id="PF10785">
    <property type="entry name" value="NADH-u_ox-rdase"/>
    <property type="match status" value="1"/>
</dbReference>
<gene>
    <name evidence="2" type="ORF">GH714_010527</name>
</gene>
<evidence type="ECO:0000313" key="2">
    <source>
        <dbReference type="EMBL" id="KAF2306050.1"/>
    </source>
</evidence>
<accession>A0A6A6LX62</accession>